<keyword evidence="4" id="KW-1003">Cell membrane</keyword>
<evidence type="ECO:0000313" key="7">
    <source>
        <dbReference type="Proteomes" id="UP000004465"/>
    </source>
</evidence>
<dbReference type="InterPro" id="IPR027417">
    <property type="entry name" value="P-loop_NTPase"/>
</dbReference>
<evidence type="ECO:0000256" key="4">
    <source>
        <dbReference type="ARBA" id="ARBA00022475"/>
    </source>
</evidence>
<dbReference type="Gene3D" id="3.40.50.300">
    <property type="entry name" value="P-loop containing nucleotide triphosphate hydrolases"/>
    <property type="match status" value="1"/>
</dbReference>
<evidence type="ECO:0000256" key="5">
    <source>
        <dbReference type="ARBA" id="ARBA00023136"/>
    </source>
</evidence>
<comment type="similarity">
    <text evidence="2">Belongs to the ABC transporter superfamily.</text>
</comment>
<comment type="caution">
    <text evidence="6">The sequence shown here is derived from an EMBL/GenBank/DDBJ whole genome shotgun (WGS) entry which is preliminary data.</text>
</comment>
<proteinExistence type="inferred from homology"/>
<dbReference type="SUPFAM" id="SSF52540">
    <property type="entry name" value="P-loop containing nucleoside triphosphate hydrolases"/>
    <property type="match status" value="1"/>
</dbReference>
<name>K1LBI1_9LACT</name>
<dbReference type="OrthoDB" id="9802264at2"/>
<evidence type="ECO:0000256" key="2">
    <source>
        <dbReference type="ARBA" id="ARBA00005417"/>
    </source>
</evidence>
<dbReference type="RefSeq" id="WP_006908711.1">
    <property type="nucleotide sequence ID" value="NZ_JH932292.1"/>
</dbReference>
<dbReference type="PANTHER" id="PTHR43166">
    <property type="entry name" value="AMINO ACID IMPORT ATP-BINDING PROTEIN"/>
    <property type="match status" value="1"/>
</dbReference>
<dbReference type="InterPro" id="IPR050086">
    <property type="entry name" value="MetN_ABC_transporter-like"/>
</dbReference>
<evidence type="ECO:0008006" key="8">
    <source>
        <dbReference type="Google" id="ProtNLM"/>
    </source>
</evidence>
<dbReference type="PANTHER" id="PTHR43166:SF9">
    <property type="entry name" value="GLUTAMATE_ASPARTATE IMPORT ATP-BINDING PROTEIN GLTL"/>
    <property type="match status" value="1"/>
</dbReference>
<comment type="subcellular location">
    <subcellularLocation>
        <location evidence="1">Cell membrane</location>
        <topology evidence="1">Peripheral membrane protein</topology>
    </subcellularLocation>
</comment>
<dbReference type="HOGENOM" id="CLU_000604_1_21_9"/>
<keyword evidence="5" id="KW-0472">Membrane</keyword>
<sequence length="67" mass="7791">MDVIREIVADKLAIISLVTHEMEFAKDISDKVYFMEKGLVVESGSPEKIFTNASEEWTRQFLKNFHK</sequence>
<keyword evidence="3" id="KW-0813">Transport</keyword>
<dbReference type="PATRIC" id="fig|883111.3.peg.1413"/>
<dbReference type="Proteomes" id="UP000004465">
    <property type="component" value="Unassembled WGS sequence"/>
</dbReference>
<dbReference type="STRING" id="883111.HMPREF9706_01401"/>
<gene>
    <name evidence="6" type="ORF">HMPREF9706_01401</name>
</gene>
<dbReference type="EMBL" id="AGZD01000009">
    <property type="protein sequence ID" value="EKB53965.1"/>
    <property type="molecule type" value="Genomic_DNA"/>
</dbReference>
<evidence type="ECO:0000256" key="1">
    <source>
        <dbReference type="ARBA" id="ARBA00004202"/>
    </source>
</evidence>
<dbReference type="AlphaFoldDB" id="K1LBI1"/>
<accession>K1LBI1</accession>
<reference evidence="6 7" key="1">
    <citation type="submission" date="2012-07" db="EMBL/GenBank/DDBJ databases">
        <title>The Genome Sequence of Facklamia hominis CCUG 36813.</title>
        <authorList>
            <consortium name="The Broad Institute Genome Sequencing Platform"/>
            <person name="Earl A."/>
            <person name="Ward D."/>
            <person name="Feldgarden M."/>
            <person name="Gevers D."/>
            <person name="Huys G."/>
            <person name="Walker B."/>
            <person name="Young S.K."/>
            <person name="Zeng Q."/>
            <person name="Gargeya S."/>
            <person name="Fitzgerald M."/>
            <person name="Haas B."/>
            <person name="Abouelleil A."/>
            <person name="Alvarado L."/>
            <person name="Arachchi H.M."/>
            <person name="Berlin A.M."/>
            <person name="Chapman S.B."/>
            <person name="Goldberg J."/>
            <person name="Griggs A."/>
            <person name="Gujja S."/>
            <person name="Hansen M."/>
            <person name="Howarth C."/>
            <person name="Imamovic A."/>
            <person name="Larimer J."/>
            <person name="McCowen C."/>
            <person name="Montmayeur A."/>
            <person name="Murphy C."/>
            <person name="Neiman D."/>
            <person name="Pearson M."/>
            <person name="Priest M."/>
            <person name="Roberts A."/>
            <person name="Saif S."/>
            <person name="Shea T."/>
            <person name="Sisk P."/>
            <person name="Sykes S."/>
            <person name="Wortman J."/>
            <person name="Nusbaum C."/>
            <person name="Birren B."/>
        </authorList>
    </citation>
    <scope>NUCLEOTIDE SEQUENCE [LARGE SCALE GENOMIC DNA]</scope>
    <source>
        <strain evidence="6 7">CCUG 36813</strain>
    </source>
</reference>
<dbReference type="GO" id="GO:0005886">
    <property type="term" value="C:plasma membrane"/>
    <property type="evidence" value="ECO:0007669"/>
    <property type="project" value="UniProtKB-SubCell"/>
</dbReference>
<evidence type="ECO:0000313" key="6">
    <source>
        <dbReference type="EMBL" id="EKB53965.1"/>
    </source>
</evidence>
<organism evidence="6 7">
    <name type="scientific">Facklamia hominis CCUG 36813</name>
    <dbReference type="NCBI Taxonomy" id="883111"/>
    <lineage>
        <taxon>Bacteria</taxon>
        <taxon>Bacillati</taxon>
        <taxon>Bacillota</taxon>
        <taxon>Bacilli</taxon>
        <taxon>Lactobacillales</taxon>
        <taxon>Aerococcaceae</taxon>
        <taxon>Facklamia</taxon>
    </lineage>
</organism>
<protein>
    <recommendedName>
        <fullName evidence="8">ABC transporter domain-containing protein</fullName>
    </recommendedName>
</protein>
<keyword evidence="7" id="KW-1185">Reference proteome</keyword>
<evidence type="ECO:0000256" key="3">
    <source>
        <dbReference type="ARBA" id="ARBA00022448"/>
    </source>
</evidence>